<protein>
    <submittedName>
        <fullName evidence="2">NADH dehydrogenase</fullName>
    </submittedName>
</protein>
<organism evidence="2">
    <name type="scientific">Tortanus dextrilobatus</name>
    <dbReference type="NCBI Taxonomy" id="207953"/>
    <lineage>
        <taxon>Eukaryota</taxon>
        <taxon>Metazoa</taxon>
        <taxon>Ecdysozoa</taxon>
        <taxon>Arthropoda</taxon>
        <taxon>Crustacea</taxon>
        <taxon>Multicrustacea</taxon>
        <taxon>Hexanauplia</taxon>
        <taxon>Copepoda</taxon>
        <taxon>Calanoida</taxon>
        <taxon>Tortanidae</taxon>
        <taxon>Tortanus</taxon>
    </lineage>
</organism>
<dbReference type="AlphaFoldDB" id="A0A0U2UQA9"/>
<proteinExistence type="evidence at transcript level"/>
<feature type="transmembrane region" description="Helical" evidence="1">
    <location>
        <begin position="47"/>
        <end position="66"/>
    </location>
</feature>
<sequence>MFISRILNAVDHPYITGKGGRKANNGVGSMQGLTIKSLKHHVALQPLFAIIGAGMIFVGSYVFRLATKTTDINWSKDKNPAGPMSYYENRQFQFLNPSGADYSKMSDVRPKYE</sequence>
<dbReference type="InterPro" id="IPR010530">
    <property type="entry name" value="B12D"/>
</dbReference>
<keyword evidence="1" id="KW-0472">Membrane</keyword>
<dbReference type="EMBL" id="KT755364">
    <property type="protein sequence ID" value="ALS05198.1"/>
    <property type="molecule type" value="mRNA"/>
</dbReference>
<evidence type="ECO:0000256" key="1">
    <source>
        <dbReference type="SAM" id="Phobius"/>
    </source>
</evidence>
<keyword evidence="1" id="KW-1133">Transmembrane helix</keyword>
<dbReference type="Pfam" id="PF06522">
    <property type="entry name" value="B12D"/>
    <property type="match status" value="1"/>
</dbReference>
<reference evidence="2" key="1">
    <citation type="journal article" date="2015" name="Sci. Rep.">
        <title>Spliced leader RNA trans-splicing discovered in copepods.</title>
        <authorList>
            <person name="Yang F."/>
            <person name="Xu D."/>
            <person name="Zhuang Y."/>
            <person name="Yi X."/>
            <person name="Huang Y."/>
            <person name="Chen H."/>
            <person name="Lin S."/>
            <person name="Campbell D.A."/>
            <person name="Sturm N.R."/>
            <person name="Liu G."/>
            <person name="Zhang H."/>
        </authorList>
    </citation>
    <scope>NUCLEOTIDE SEQUENCE</scope>
</reference>
<name>A0A0U2UQA9_9MAXI</name>
<accession>A0A0U2UQA9</accession>
<evidence type="ECO:0000313" key="2">
    <source>
        <dbReference type="EMBL" id="ALS05198.1"/>
    </source>
</evidence>
<keyword evidence="1" id="KW-0812">Transmembrane</keyword>